<feature type="domain" description="ABM" evidence="1">
    <location>
        <begin position="12"/>
        <end position="79"/>
    </location>
</feature>
<reference evidence="2 3" key="1">
    <citation type="journal article" date="2012" name="Science">
        <title>The Paleozoic origin of enzymatic lignin decomposition reconstructed from 31 fungal genomes.</title>
        <authorList>
            <person name="Floudas D."/>
            <person name="Binder M."/>
            <person name="Riley R."/>
            <person name="Barry K."/>
            <person name="Blanchette R.A."/>
            <person name="Henrissat B."/>
            <person name="Martinez A.T."/>
            <person name="Otillar R."/>
            <person name="Spatafora J.W."/>
            <person name="Yadav J.S."/>
            <person name="Aerts A."/>
            <person name="Benoit I."/>
            <person name="Boyd A."/>
            <person name="Carlson A."/>
            <person name="Copeland A."/>
            <person name="Coutinho P.M."/>
            <person name="de Vries R.P."/>
            <person name="Ferreira P."/>
            <person name="Findley K."/>
            <person name="Foster B."/>
            <person name="Gaskell J."/>
            <person name="Glotzer D."/>
            <person name="Gorecki P."/>
            <person name="Heitman J."/>
            <person name="Hesse C."/>
            <person name="Hori C."/>
            <person name="Igarashi K."/>
            <person name="Jurgens J.A."/>
            <person name="Kallen N."/>
            <person name="Kersten P."/>
            <person name="Kohler A."/>
            <person name="Kuees U."/>
            <person name="Kumar T.K.A."/>
            <person name="Kuo A."/>
            <person name="LaButti K."/>
            <person name="Larrondo L.F."/>
            <person name="Lindquist E."/>
            <person name="Ling A."/>
            <person name="Lombard V."/>
            <person name="Lucas S."/>
            <person name="Lundell T."/>
            <person name="Martin R."/>
            <person name="McLaughlin D.J."/>
            <person name="Morgenstern I."/>
            <person name="Morin E."/>
            <person name="Murat C."/>
            <person name="Nagy L.G."/>
            <person name="Nolan M."/>
            <person name="Ohm R.A."/>
            <person name="Patyshakuliyeva A."/>
            <person name="Rokas A."/>
            <person name="Ruiz-Duenas F.J."/>
            <person name="Sabat G."/>
            <person name="Salamov A."/>
            <person name="Samejima M."/>
            <person name="Schmutz J."/>
            <person name="Slot J.C."/>
            <person name="St John F."/>
            <person name="Stenlid J."/>
            <person name="Sun H."/>
            <person name="Sun S."/>
            <person name="Syed K."/>
            <person name="Tsang A."/>
            <person name="Wiebenga A."/>
            <person name="Young D."/>
            <person name="Pisabarro A."/>
            <person name="Eastwood D.C."/>
            <person name="Martin F."/>
            <person name="Cullen D."/>
            <person name="Grigoriev I.V."/>
            <person name="Hibbett D.S."/>
        </authorList>
    </citation>
    <scope>NUCLEOTIDE SEQUENCE [LARGE SCALE GENOMIC DNA]</scope>
    <source>
        <strain evidence="2 3">DJM-731 SS1</strain>
    </source>
</reference>
<dbReference type="GeneID" id="63685578"/>
<dbReference type="RefSeq" id="XP_040626206.1">
    <property type="nucleotide sequence ID" value="XM_040770516.1"/>
</dbReference>
<accession>M5FTD2</accession>
<dbReference type="Pfam" id="PF03992">
    <property type="entry name" value="ABM"/>
    <property type="match status" value="1"/>
</dbReference>
<keyword evidence="3" id="KW-1185">Reference proteome</keyword>
<evidence type="ECO:0000313" key="2">
    <source>
        <dbReference type="EMBL" id="EJT99308.1"/>
    </source>
</evidence>
<proteinExistence type="predicted"/>
<protein>
    <recommendedName>
        <fullName evidence="1">ABM domain-containing protein</fullName>
    </recommendedName>
</protein>
<gene>
    <name evidence="2" type="ORF">DACRYDRAFT_118053</name>
</gene>
<dbReference type="Gene3D" id="3.30.70.100">
    <property type="match status" value="1"/>
</dbReference>
<dbReference type="InterPro" id="IPR011008">
    <property type="entry name" value="Dimeric_a/b-barrel"/>
</dbReference>
<evidence type="ECO:0000259" key="1">
    <source>
        <dbReference type="Pfam" id="PF03992"/>
    </source>
</evidence>
<dbReference type="OrthoDB" id="10011777at2759"/>
<dbReference type="EMBL" id="JH795870">
    <property type="protein sequence ID" value="EJT99308.1"/>
    <property type="molecule type" value="Genomic_DNA"/>
</dbReference>
<dbReference type="SUPFAM" id="SSF54909">
    <property type="entry name" value="Dimeric alpha+beta barrel"/>
    <property type="match status" value="1"/>
</dbReference>
<organism evidence="2 3">
    <name type="scientific">Dacryopinax primogenitus (strain DJM 731)</name>
    <name type="common">Brown rot fungus</name>
    <dbReference type="NCBI Taxonomy" id="1858805"/>
    <lineage>
        <taxon>Eukaryota</taxon>
        <taxon>Fungi</taxon>
        <taxon>Dikarya</taxon>
        <taxon>Basidiomycota</taxon>
        <taxon>Agaricomycotina</taxon>
        <taxon>Dacrymycetes</taxon>
        <taxon>Dacrymycetales</taxon>
        <taxon>Dacrymycetaceae</taxon>
        <taxon>Dacryopinax</taxon>
    </lineage>
</organism>
<dbReference type="HOGENOM" id="CLU_131496_10_2_1"/>
<dbReference type="Proteomes" id="UP000030653">
    <property type="component" value="Unassembled WGS sequence"/>
</dbReference>
<name>M5FTD2_DACPD</name>
<dbReference type="InterPro" id="IPR007138">
    <property type="entry name" value="ABM_dom"/>
</dbReference>
<sequence>MSDNLDGFTGEVHIIARQTAKPGKADELVSLLKAIKASCDSDAEPDCIRFEILRWKDEICVVESYKNKEGIMTHLNSEPTKVLETKRSELVVDGSRVIKLFESA</sequence>
<evidence type="ECO:0000313" key="3">
    <source>
        <dbReference type="Proteomes" id="UP000030653"/>
    </source>
</evidence>
<dbReference type="AlphaFoldDB" id="M5FTD2"/>